<evidence type="ECO:0000313" key="2">
    <source>
        <dbReference type="EMBL" id="KDA01988.1"/>
    </source>
</evidence>
<dbReference type="PANTHER" id="PTHR10788:SF106">
    <property type="entry name" value="BCDNA.GH08860"/>
    <property type="match status" value="1"/>
</dbReference>
<dbReference type="PANTHER" id="PTHR10788">
    <property type="entry name" value="TREHALOSE-6-PHOSPHATE SYNTHASE"/>
    <property type="match status" value="1"/>
</dbReference>
<dbReference type="OrthoDB" id="9815690at2"/>
<dbReference type="PATRIC" id="fig|1280953.3.peg.2629"/>
<dbReference type="STRING" id="1280953.HOC_13062"/>
<sequence length="466" mass="52629">MTDLKQSSPHRLVAVSNRTAYGSQTRAGGLAVALWDTLAESGGLWIGWSGKIFDVPRRRVQLVEEDGVSFALVDMSKAEYEGFYLGYANSVLWPVMHNRLDLAVFDSDYFAAYESINRRFAEAVEAQTSETDIVWVQDYHFFLLARHLKDAGCKRRTGFFLHIPFPAPEVFRSIPNHMTLAEGICAYDVVGLQSPHDCANLGRYLHEEMGAEKLDDERYRIGDHVLTMRLCPIGIDAEGFSLSATSEVAEKASNRLSRFLGNRNLVIGVDRMDYSKGLPQRFEGMATLFDKYPELHGNISFTQIAPPSRSVVEEYAQLRQQLDELSGRINGDYGDLDWIPIRYLARGYEREELAGLYRLARVGLVTPLQDGMNLVAKEYIAAQAPDDPGVLVLSQFAGAAQQMTEALIINPHDRNAVAEAVREALHMPLDERQRRWRALYRGICEQDINWWRDHFLAAFDTSEPAD</sequence>
<dbReference type="RefSeq" id="WP_035539279.1">
    <property type="nucleotide sequence ID" value="NZ_ARYL01000019.1"/>
</dbReference>
<protein>
    <submittedName>
        <fullName evidence="2">Alpha,alpha-trehalose-phosphate synthase</fullName>
    </submittedName>
</protein>
<gene>
    <name evidence="2" type="ORF">HOC_13062</name>
</gene>
<organism evidence="2 3">
    <name type="scientific">Hyphomonas oceanitis SCH89</name>
    <dbReference type="NCBI Taxonomy" id="1280953"/>
    <lineage>
        <taxon>Bacteria</taxon>
        <taxon>Pseudomonadati</taxon>
        <taxon>Pseudomonadota</taxon>
        <taxon>Alphaproteobacteria</taxon>
        <taxon>Hyphomonadales</taxon>
        <taxon>Hyphomonadaceae</taxon>
        <taxon>Hyphomonas</taxon>
    </lineage>
</organism>
<dbReference type="EMBL" id="ARYL01000019">
    <property type="protein sequence ID" value="KDA01988.1"/>
    <property type="molecule type" value="Genomic_DNA"/>
</dbReference>
<dbReference type="CDD" id="cd03788">
    <property type="entry name" value="GT20_TPS"/>
    <property type="match status" value="1"/>
</dbReference>
<comment type="caution">
    <text evidence="2">The sequence shown here is derived from an EMBL/GenBank/DDBJ whole genome shotgun (WGS) entry which is preliminary data.</text>
</comment>
<dbReference type="AlphaFoldDB" id="A0A059G698"/>
<dbReference type="Pfam" id="PF00982">
    <property type="entry name" value="Glyco_transf_20"/>
    <property type="match status" value="1"/>
</dbReference>
<name>A0A059G698_9PROT</name>
<evidence type="ECO:0000313" key="3">
    <source>
        <dbReference type="Proteomes" id="UP000024942"/>
    </source>
</evidence>
<dbReference type="GO" id="GO:0003825">
    <property type="term" value="F:alpha,alpha-trehalose-phosphate synthase (UDP-forming) activity"/>
    <property type="evidence" value="ECO:0007669"/>
    <property type="project" value="TreeGrafter"/>
</dbReference>
<evidence type="ECO:0000256" key="1">
    <source>
        <dbReference type="ARBA" id="ARBA00008799"/>
    </source>
</evidence>
<proteinExistence type="inferred from homology"/>
<dbReference type="Gene3D" id="3.40.50.2000">
    <property type="entry name" value="Glycogen Phosphorylase B"/>
    <property type="match status" value="2"/>
</dbReference>
<accession>A0A059G698</accession>
<keyword evidence="3" id="KW-1185">Reference proteome</keyword>
<dbReference type="InterPro" id="IPR001830">
    <property type="entry name" value="Glyco_trans_20"/>
</dbReference>
<dbReference type="Proteomes" id="UP000024942">
    <property type="component" value="Unassembled WGS sequence"/>
</dbReference>
<dbReference type="SUPFAM" id="SSF53756">
    <property type="entry name" value="UDP-Glycosyltransferase/glycogen phosphorylase"/>
    <property type="match status" value="1"/>
</dbReference>
<dbReference type="eggNOG" id="COG0380">
    <property type="taxonomic scope" value="Bacteria"/>
</dbReference>
<comment type="similarity">
    <text evidence="1">Belongs to the glycosyltransferase 20 family.</text>
</comment>
<reference evidence="2 3" key="1">
    <citation type="journal article" date="2014" name="Antonie Van Leeuwenhoek">
        <title>Hyphomonas beringensis sp. nov. and Hyphomonas chukchiensis sp. nov., isolated from surface seawater of the Bering Sea and Chukchi Sea.</title>
        <authorList>
            <person name="Li C."/>
            <person name="Lai Q."/>
            <person name="Li G."/>
            <person name="Dong C."/>
            <person name="Wang J."/>
            <person name="Liao Y."/>
            <person name="Shao Z."/>
        </authorList>
    </citation>
    <scope>NUCLEOTIDE SEQUENCE [LARGE SCALE GENOMIC DNA]</scope>
    <source>
        <strain evidence="2 3">SCH89</strain>
    </source>
</reference>
<dbReference type="GO" id="GO:0005992">
    <property type="term" value="P:trehalose biosynthetic process"/>
    <property type="evidence" value="ECO:0007669"/>
    <property type="project" value="InterPro"/>
</dbReference>